<dbReference type="AlphaFoldDB" id="A0A3M5VCB2"/>
<dbReference type="SMART" id="SM00342">
    <property type="entry name" value="HTH_ARAC"/>
    <property type="match status" value="1"/>
</dbReference>
<evidence type="ECO:0000259" key="4">
    <source>
        <dbReference type="PROSITE" id="PS01124"/>
    </source>
</evidence>
<dbReference type="Pfam" id="PF02311">
    <property type="entry name" value="AraC_binding"/>
    <property type="match status" value="1"/>
</dbReference>
<dbReference type="PROSITE" id="PS01124">
    <property type="entry name" value="HTH_ARAC_FAMILY_2"/>
    <property type="match status" value="1"/>
</dbReference>
<dbReference type="SUPFAM" id="SSF46689">
    <property type="entry name" value="Homeodomain-like"/>
    <property type="match status" value="2"/>
</dbReference>
<reference evidence="5 6" key="1">
    <citation type="submission" date="2018-08" db="EMBL/GenBank/DDBJ databases">
        <title>Recombination of ecologically and evolutionarily significant loci maintains genetic cohesion in the Pseudomonas syringae species complex.</title>
        <authorList>
            <person name="Dillon M."/>
            <person name="Thakur S."/>
            <person name="Almeida R.N.D."/>
            <person name="Weir B.S."/>
            <person name="Guttman D.S."/>
        </authorList>
    </citation>
    <scope>NUCLEOTIDE SEQUENCE [LARGE SCALE GENOMIC DNA]</scope>
    <source>
        <strain evidence="5 6">ICMP 14479</strain>
    </source>
</reference>
<dbReference type="InterPro" id="IPR009057">
    <property type="entry name" value="Homeodomain-like_sf"/>
</dbReference>
<dbReference type="PANTHER" id="PTHR43280:SF27">
    <property type="entry name" value="TRANSCRIPTIONAL REGULATOR MTLR"/>
    <property type="match status" value="1"/>
</dbReference>
<name>A0A3M5VCB2_PSESX</name>
<dbReference type="Proteomes" id="UP000280395">
    <property type="component" value="Unassembled WGS sequence"/>
</dbReference>
<feature type="domain" description="HTH araC/xylS-type" evidence="4">
    <location>
        <begin position="212"/>
        <end position="310"/>
    </location>
</feature>
<evidence type="ECO:0000313" key="5">
    <source>
        <dbReference type="EMBL" id="RMU55839.1"/>
    </source>
</evidence>
<gene>
    <name evidence="5" type="ORF">ALP29_04862</name>
</gene>
<proteinExistence type="predicted"/>
<dbReference type="GO" id="GO:0003700">
    <property type="term" value="F:DNA-binding transcription factor activity"/>
    <property type="evidence" value="ECO:0007669"/>
    <property type="project" value="InterPro"/>
</dbReference>
<sequence length="330" mass="37292">MRVFWENCTTTRGSIMPVSPATLFEHRPAELEVILTEPEHGFRWFEHDYPYELARWNHHPEFEIHLIRQGSGKLVAGDYIGAFSAGHVALIGPDLPHDWIGDLAPGEYLHGRDVVLQFDGAALLALRTTLPELGELQALFEQARRGLEFTGATATHAARLMEAIGNAHGLQRLTLFLQLLDTLKNAPPSQAKTLASPCYAPTLDARSAERINKALDYLMRELTGDVRLSDIARQLDMSEPGFSRFFKRNTGHGFIDLMRKFRVQRACRLLLHSQMSVADICFEVGYANLSNFNRHFRIEMHQTPSEYRRQAALQLFTPVAHHPPPYSSAP</sequence>
<comment type="caution">
    <text evidence="5">The sequence shown here is derived from an EMBL/GenBank/DDBJ whole genome shotgun (WGS) entry which is preliminary data.</text>
</comment>
<dbReference type="InterPro" id="IPR003313">
    <property type="entry name" value="AraC-bd"/>
</dbReference>
<protein>
    <recommendedName>
        <fullName evidence="4">HTH araC/xylS-type domain-containing protein</fullName>
    </recommendedName>
</protein>
<keyword evidence="1" id="KW-0805">Transcription regulation</keyword>
<organism evidence="5 6">
    <name type="scientific">Pseudomonas syringae pv. avii</name>
    <dbReference type="NCBI Taxonomy" id="663959"/>
    <lineage>
        <taxon>Bacteria</taxon>
        <taxon>Pseudomonadati</taxon>
        <taxon>Pseudomonadota</taxon>
        <taxon>Gammaproteobacteria</taxon>
        <taxon>Pseudomonadales</taxon>
        <taxon>Pseudomonadaceae</taxon>
        <taxon>Pseudomonas</taxon>
        <taxon>Pseudomonas syringae</taxon>
    </lineage>
</organism>
<dbReference type="EMBL" id="RBUA01000750">
    <property type="protein sequence ID" value="RMU55839.1"/>
    <property type="molecule type" value="Genomic_DNA"/>
</dbReference>
<dbReference type="Pfam" id="PF12833">
    <property type="entry name" value="HTH_18"/>
    <property type="match status" value="1"/>
</dbReference>
<accession>A0A3M5VCB2</accession>
<dbReference type="InterPro" id="IPR018060">
    <property type="entry name" value="HTH_AraC"/>
</dbReference>
<dbReference type="Gene3D" id="1.10.10.60">
    <property type="entry name" value="Homeodomain-like"/>
    <property type="match status" value="2"/>
</dbReference>
<evidence type="ECO:0000313" key="6">
    <source>
        <dbReference type="Proteomes" id="UP000280395"/>
    </source>
</evidence>
<evidence type="ECO:0000256" key="3">
    <source>
        <dbReference type="ARBA" id="ARBA00023163"/>
    </source>
</evidence>
<dbReference type="PANTHER" id="PTHR43280">
    <property type="entry name" value="ARAC-FAMILY TRANSCRIPTIONAL REGULATOR"/>
    <property type="match status" value="1"/>
</dbReference>
<dbReference type="CDD" id="cd06976">
    <property type="entry name" value="cupin_MtlR-like_N"/>
    <property type="match status" value="1"/>
</dbReference>
<dbReference type="GO" id="GO:0043565">
    <property type="term" value="F:sequence-specific DNA binding"/>
    <property type="evidence" value="ECO:0007669"/>
    <property type="project" value="InterPro"/>
</dbReference>
<keyword evidence="3" id="KW-0804">Transcription</keyword>
<keyword evidence="2" id="KW-0238">DNA-binding</keyword>
<evidence type="ECO:0000256" key="1">
    <source>
        <dbReference type="ARBA" id="ARBA00023015"/>
    </source>
</evidence>
<evidence type="ECO:0000256" key="2">
    <source>
        <dbReference type="ARBA" id="ARBA00023125"/>
    </source>
</evidence>